<comment type="function">
    <text evidence="10">Involved in protein export. Participates in an early event of protein translocation.</text>
</comment>
<evidence type="ECO:0000256" key="6">
    <source>
        <dbReference type="ARBA" id="ARBA00022927"/>
    </source>
</evidence>
<keyword evidence="3 10" id="KW-0813">Transport</keyword>
<feature type="transmembrane region" description="Helical" evidence="10">
    <location>
        <begin position="6"/>
        <end position="23"/>
    </location>
</feature>
<evidence type="ECO:0000256" key="8">
    <source>
        <dbReference type="ARBA" id="ARBA00023010"/>
    </source>
</evidence>
<evidence type="ECO:0000256" key="5">
    <source>
        <dbReference type="ARBA" id="ARBA00022692"/>
    </source>
</evidence>
<keyword evidence="13" id="KW-1185">Reference proteome</keyword>
<evidence type="ECO:0000256" key="4">
    <source>
        <dbReference type="ARBA" id="ARBA00022475"/>
    </source>
</evidence>
<evidence type="ECO:0000256" key="9">
    <source>
        <dbReference type="ARBA" id="ARBA00023136"/>
    </source>
</evidence>
<sequence>MIYTLFVILIVLASILMIGIVLIQESKGGGLASNFSSSNSIMGVRKTNDVVEKATWVLAAAMVVISVVCAYVAPTAVTDQSVMENNAIENAATNPNNAPGFGASQTPATGQQPNGASQQSATPAAKPSSAK</sequence>
<dbReference type="PRINTS" id="PR01651">
    <property type="entry name" value="SECGEXPORT"/>
</dbReference>
<dbReference type="Pfam" id="PF03840">
    <property type="entry name" value="SecG"/>
    <property type="match status" value="1"/>
</dbReference>
<accession>A0ABS3M435</accession>
<evidence type="ECO:0000256" key="2">
    <source>
        <dbReference type="ARBA" id="ARBA00008445"/>
    </source>
</evidence>
<comment type="similarity">
    <text evidence="2 10">Belongs to the SecG family.</text>
</comment>
<dbReference type="PANTHER" id="PTHR34182:SF1">
    <property type="entry name" value="PROTEIN-EXPORT MEMBRANE PROTEIN SECG"/>
    <property type="match status" value="1"/>
</dbReference>
<keyword evidence="4 10" id="KW-1003">Cell membrane</keyword>
<feature type="compositionally biased region" description="Polar residues" evidence="11">
    <location>
        <begin position="88"/>
        <end position="115"/>
    </location>
</feature>
<reference evidence="12 13" key="1">
    <citation type="submission" date="2021-01" db="EMBL/GenBank/DDBJ databases">
        <title>Prevotella A2931 sp. nov.</title>
        <authorList>
            <person name="Buhl M."/>
            <person name="Oberhettinger P."/>
        </authorList>
    </citation>
    <scope>NUCLEOTIDE SEQUENCE [LARGE SCALE GENOMIC DNA]</scope>
    <source>
        <strain evidence="12 13">A2931</strain>
    </source>
</reference>
<evidence type="ECO:0000256" key="3">
    <source>
        <dbReference type="ARBA" id="ARBA00022448"/>
    </source>
</evidence>
<keyword evidence="5 10" id="KW-0812">Transmembrane</keyword>
<dbReference type="Proteomes" id="UP000664265">
    <property type="component" value="Unassembled WGS sequence"/>
</dbReference>
<keyword evidence="7 10" id="KW-1133">Transmembrane helix</keyword>
<evidence type="ECO:0000313" key="12">
    <source>
        <dbReference type="EMBL" id="MBO1362951.1"/>
    </source>
</evidence>
<evidence type="ECO:0000256" key="1">
    <source>
        <dbReference type="ARBA" id="ARBA00004651"/>
    </source>
</evidence>
<evidence type="ECO:0000256" key="7">
    <source>
        <dbReference type="ARBA" id="ARBA00022989"/>
    </source>
</evidence>
<comment type="caution">
    <text evidence="12">The sequence shown here is derived from an EMBL/GenBank/DDBJ whole genome shotgun (WGS) entry which is preliminary data.</text>
</comment>
<name>A0ABS3M435_9BACT</name>
<gene>
    <name evidence="12" type="primary">secG</name>
    <name evidence="12" type="ORF">JHU38_04025</name>
</gene>
<evidence type="ECO:0000256" key="11">
    <source>
        <dbReference type="SAM" id="MobiDB-lite"/>
    </source>
</evidence>
<keyword evidence="8 10" id="KW-0811">Translocation</keyword>
<proteinExistence type="inferred from homology"/>
<keyword evidence="6 10" id="KW-0653">Protein transport</keyword>
<organism evidence="12 13">
    <name type="scientific">Prevotella illustrans</name>
    <dbReference type="NCBI Taxonomy" id="2800387"/>
    <lineage>
        <taxon>Bacteria</taxon>
        <taxon>Pseudomonadati</taxon>
        <taxon>Bacteroidota</taxon>
        <taxon>Bacteroidia</taxon>
        <taxon>Bacteroidales</taxon>
        <taxon>Prevotellaceae</taxon>
        <taxon>Prevotella</taxon>
    </lineage>
</organism>
<evidence type="ECO:0000313" key="13">
    <source>
        <dbReference type="Proteomes" id="UP000664265"/>
    </source>
</evidence>
<dbReference type="PANTHER" id="PTHR34182">
    <property type="entry name" value="PROTEIN-EXPORT MEMBRANE PROTEIN SECG"/>
    <property type="match status" value="1"/>
</dbReference>
<dbReference type="RefSeq" id="WP_107582176.1">
    <property type="nucleotide sequence ID" value="NZ_JAERMS010000007.1"/>
</dbReference>
<protein>
    <recommendedName>
        <fullName evidence="10">Protein-export membrane protein SecG</fullName>
    </recommendedName>
</protein>
<feature type="region of interest" description="Disordered" evidence="11">
    <location>
        <begin position="88"/>
        <end position="131"/>
    </location>
</feature>
<keyword evidence="9 10" id="KW-0472">Membrane</keyword>
<dbReference type="NCBIfam" id="TIGR00810">
    <property type="entry name" value="secG"/>
    <property type="match status" value="1"/>
</dbReference>
<evidence type="ECO:0000256" key="10">
    <source>
        <dbReference type="RuleBase" id="RU365087"/>
    </source>
</evidence>
<feature type="compositionally biased region" description="Low complexity" evidence="11">
    <location>
        <begin position="116"/>
        <end position="131"/>
    </location>
</feature>
<feature type="transmembrane region" description="Helical" evidence="10">
    <location>
        <begin position="54"/>
        <end position="73"/>
    </location>
</feature>
<dbReference type="InterPro" id="IPR004692">
    <property type="entry name" value="SecG"/>
</dbReference>
<dbReference type="EMBL" id="JAERMS010000007">
    <property type="protein sequence ID" value="MBO1362951.1"/>
    <property type="molecule type" value="Genomic_DNA"/>
</dbReference>
<comment type="subcellular location">
    <subcellularLocation>
        <location evidence="1 10">Cell membrane</location>
        <topology evidence="1 10">Multi-pass membrane protein</topology>
    </subcellularLocation>
</comment>